<dbReference type="Gene3D" id="3.10.450.700">
    <property type="match status" value="1"/>
</dbReference>
<sequence>MSIIKTEQKTTDIIFSKSLKTGKRLYYIDVKKNRKEEMFIAITESKKIINNNDNPVIQFEKHKIFLYQEDFEKFYNNLLETMQYIQENSDTTSPVNTKLSNDSETVIEIEKNEVKI</sequence>
<evidence type="ECO:0000313" key="3">
    <source>
        <dbReference type="EMBL" id="MCP9611846.1"/>
    </source>
</evidence>
<comment type="similarity">
    <text evidence="1">Belongs to the PUR DNA-binding protein family.</text>
</comment>
<protein>
    <submittedName>
        <fullName evidence="3">PUR family DNA/RNA-binding protein</fullName>
    </submittedName>
</protein>
<keyword evidence="2" id="KW-0238">DNA-binding</keyword>
<evidence type="ECO:0000256" key="2">
    <source>
        <dbReference type="ARBA" id="ARBA00023125"/>
    </source>
</evidence>
<gene>
    <name evidence="3" type="ORF">NMU02_07050</name>
</gene>
<organism evidence="3 4">
    <name type="scientific">Coprobacter tertius</name>
    <dbReference type="NCBI Taxonomy" id="2944915"/>
    <lineage>
        <taxon>Bacteria</taxon>
        <taxon>Pseudomonadati</taxon>
        <taxon>Bacteroidota</taxon>
        <taxon>Bacteroidia</taxon>
        <taxon>Bacteroidales</taxon>
        <taxon>Barnesiellaceae</taxon>
        <taxon>Coprobacter</taxon>
    </lineage>
</organism>
<dbReference type="Pfam" id="PF11680">
    <property type="entry name" value="DUF3276"/>
    <property type="match status" value="1"/>
</dbReference>
<name>A0ABT1MIY7_9BACT</name>
<dbReference type="EMBL" id="JANDHW010000005">
    <property type="protein sequence ID" value="MCP9611846.1"/>
    <property type="molecule type" value="Genomic_DNA"/>
</dbReference>
<reference evidence="3 4" key="1">
    <citation type="submission" date="2022-07" db="EMBL/GenBank/DDBJ databases">
        <title>Fecal culturing of patients with breast cancer.</title>
        <authorList>
            <person name="Teng N.M.Y."/>
            <person name="Kiu R."/>
            <person name="Evans R."/>
            <person name="Baker D.J."/>
            <person name="Zenner C."/>
            <person name="Robinson S.D."/>
            <person name="Hall L.J."/>
        </authorList>
    </citation>
    <scope>NUCLEOTIDE SEQUENCE [LARGE SCALE GENOMIC DNA]</scope>
    <source>
        <strain evidence="3 4">LH1063</strain>
    </source>
</reference>
<dbReference type="InterPro" id="IPR006628">
    <property type="entry name" value="PUR-bd_fam"/>
</dbReference>
<evidence type="ECO:0000256" key="1">
    <source>
        <dbReference type="ARBA" id="ARBA00009251"/>
    </source>
</evidence>
<proteinExistence type="inferred from homology"/>
<dbReference type="RefSeq" id="WP_255026911.1">
    <property type="nucleotide sequence ID" value="NZ_JANDHW010000005.1"/>
</dbReference>
<evidence type="ECO:0000313" key="4">
    <source>
        <dbReference type="Proteomes" id="UP001205603"/>
    </source>
</evidence>
<keyword evidence="4" id="KW-1185">Reference proteome</keyword>
<dbReference type="Proteomes" id="UP001205603">
    <property type="component" value="Unassembled WGS sequence"/>
</dbReference>
<comment type="caution">
    <text evidence="3">The sequence shown here is derived from an EMBL/GenBank/DDBJ whole genome shotgun (WGS) entry which is preliminary data.</text>
</comment>
<accession>A0ABT1MIY7</accession>